<proteinExistence type="predicted"/>
<evidence type="ECO:0008006" key="4">
    <source>
        <dbReference type="Google" id="ProtNLM"/>
    </source>
</evidence>
<keyword evidence="1" id="KW-0812">Transmembrane</keyword>
<name>A0A2M8F1Y8_9BACT</name>
<dbReference type="SUPFAM" id="SSF54523">
    <property type="entry name" value="Pili subunits"/>
    <property type="match status" value="1"/>
</dbReference>
<comment type="caution">
    <text evidence="2">The sequence shown here is derived from an EMBL/GenBank/DDBJ whole genome shotgun (WGS) entry which is preliminary data.</text>
</comment>
<feature type="transmembrane region" description="Helical" evidence="1">
    <location>
        <begin position="12"/>
        <end position="32"/>
    </location>
</feature>
<dbReference type="Pfam" id="PF07963">
    <property type="entry name" value="N_methyl"/>
    <property type="match status" value="1"/>
</dbReference>
<evidence type="ECO:0000313" key="3">
    <source>
        <dbReference type="Proteomes" id="UP000231383"/>
    </source>
</evidence>
<dbReference type="EMBL" id="PFSC01000045">
    <property type="protein sequence ID" value="PJC33302.1"/>
    <property type="molecule type" value="Genomic_DNA"/>
</dbReference>
<dbReference type="InterPro" id="IPR045584">
    <property type="entry name" value="Pilin-like"/>
</dbReference>
<sequence>MDKNGFTLIEISLVMAISVILMTLTTISLISYQQNTYVQTSIEQLMSDIKYQQISAMNGATEGEVSAQRFGIHFDTNSYTLFHGDTYNALEPTNFTVSLDHNLSFASVEFAQNELLFERGSGEILNFVDGENTITVQDGGNNTQVEIAINKLGTITQIQ</sequence>
<protein>
    <recommendedName>
        <fullName evidence="4">General secretion pathway GspH domain-containing protein</fullName>
    </recommendedName>
</protein>
<keyword evidence="1" id="KW-0472">Membrane</keyword>
<dbReference type="AlphaFoldDB" id="A0A2M8F1Y8"/>
<dbReference type="Proteomes" id="UP000231383">
    <property type="component" value="Unassembled WGS sequence"/>
</dbReference>
<dbReference type="NCBIfam" id="TIGR02532">
    <property type="entry name" value="IV_pilin_GFxxxE"/>
    <property type="match status" value="1"/>
</dbReference>
<reference evidence="3" key="1">
    <citation type="submission" date="2017-09" db="EMBL/GenBank/DDBJ databases">
        <title>Depth-based differentiation of microbial function through sediment-hosted aquifers and enrichment of novel symbionts in the deep terrestrial subsurface.</title>
        <authorList>
            <person name="Probst A.J."/>
            <person name="Ladd B."/>
            <person name="Jarett J.K."/>
            <person name="Geller-Mcgrath D.E."/>
            <person name="Sieber C.M.K."/>
            <person name="Emerson J.B."/>
            <person name="Anantharaman K."/>
            <person name="Thomas B.C."/>
            <person name="Malmstrom R."/>
            <person name="Stieglmeier M."/>
            <person name="Klingl A."/>
            <person name="Woyke T."/>
            <person name="Ryan C.M."/>
            <person name="Banfield J.F."/>
        </authorList>
    </citation>
    <scope>NUCLEOTIDE SEQUENCE [LARGE SCALE GENOMIC DNA]</scope>
</reference>
<dbReference type="InterPro" id="IPR012902">
    <property type="entry name" value="N_methyl_site"/>
</dbReference>
<accession>A0A2M8F1Y8</accession>
<organism evidence="2 3">
    <name type="scientific">Candidatus Roizmanbacteria bacterium CG_4_9_14_0_2_um_filter_39_13</name>
    <dbReference type="NCBI Taxonomy" id="1974839"/>
    <lineage>
        <taxon>Bacteria</taxon>
        <taxon>Candidatus Roizmaniibacteriota</taxon>
    </lineage>
</organism>
<keyword evidence="1" id="KW-1133">Transmembrane helix</keyword>
<evidence type="ECO:0000313" key="2">
    <source>
        <dbReference type="EMBL" id="PJC33302.1"/>
    </source>
</evidence>
<evidence type="ECO:0000256" key="1">
    <source>
        <dbReference type="SAM" id="Phobius"/>
    </source>
</evidence>
<gene>
    <name evidence="2" type="ORF">CO051_01650</name>
</gene>